<gene>
    <name evidence="8" type="ORF">ILUMI_00410</name>
</gene>
<dbReference type="SUPFAM" id="SSF53335">
    <property type="entry name" value="S-adenosyl-L-methionine-dependent methyltransferases"/>
    <property type="match status" value="1"/>
</dbReference>
<sequence length="737" mass="84749">MFEHSIKVPRLYKDAAKILRDVKEKGSSLKQLTYQCKHRNLKAVYALVAETIKHFTSIETIIEQSQLLEKENRLEPWLARILIMEMLWRGKQLPLQAKPLQTINSYYDILKQHKDAIESNTQATDVIKKVQKPRFARINTLKITLQEAIDAFREEGWALTRYSSESYDDYIAKSSSLGSEEFIIDIHIKELLLFSSNTKFYNHKAYKDGYILLQDKASCLSAHLLNPTPGSTVLDMCAAPGMKTTHVAALLDNKGVVYAVEMNQQRFNTLNKMVQNADATCVKTIHKDAVTLTAEDCPNVEYILVDPSCSGSGMLDRITIDNKEEEISPARLRKLADFQAVLLHHALSKFPQVKRVVYSTCSVYPEENEHVVSRVLDKHSNFKLISARELLNGLWTNSPSEDVASITDKCIYANPEKDLTNGFFIAVIERINSEDLDSNDKIESKNKQTVRKNSESNMVTNENSYENKNKNKKDKDIKQEIKEEKVEMTTNNEQDVSSISKKKKKKKKHLEETERRCIQNYIERTEENVSKKKHKKKKISDQVEVVEETISNTKKNKKKEQSITTEDAINDNEVLPKANKKKKKHSENITEEAIANNESEDVVSKQNKKKRKHCEKDIEVLDDNKTDDKAKHKKVKTLGEENNSKIKMNELELASELKHVENKLENRQVDVEPKKSKKKKKNSEAINETVECSDAPGTKKHKKKKIKSEENSDETLMNKKENVEVKQNKKKKKERCQ</sequence>
<dbReference type="EMBL" id="VTPC01000443">
    <property type="protein sequence ID" value="KAF2905767.1"/>
    <property type="molecule type" value="Genomic_DNA"/>
</dbReference>
<dbReference type="AlphaFoldDB" id="A0A8K0DLY4"/>
<feature type="binding site" evidence="5">
    <location>
        <position position="306"/>
    </location>
    <ligand>
        <name>S-adenosyl-L-methionine</name>
        <dbReference type="ChEBI" id="CHEBI:59789"/>
    </ligand>
</feature>
<feature type="region of interest" description="Disordered" evidence="6">
    <location>
        <begin position="664"/>
        <end position="737"/>
    </location>
</feature>
<feature type="region of interest" description="Disordered" evidence="6">
    <location>
        <begin position="551"/>
        <end position="645"/>
    </location>
</feature>
<dbReference type="GO" id="GO:0003723">
    <property type="term" value="F:RNA binding"/>
    <property type="evidence" value="ECO:0007669"/>
    <property type="project" value="UniProtKB-UniRule"/>
</dbReference>
<dbReference type="PANTHER" id="PTHR22807">
    <property type="entry name" value="NOP2 YEAST -RELATED NOL1/NOP2/FMU SUN DOMAIN-CONTAINING"/>
    <property type="match status" value="1"/>
</dbReference>
<dbReference type="Proteomes" id="UP000801492">
    <property type="component" value="Unassembled WGS sequence"/>
</dbReference>
<dbReference type="GO" id="GO:0008173">
    <property type="term" value="F:RNA methyltransferase activity"/>
    <property type="evidence" value="ECO:0007669"/>
    <property type="project" value="InterPro"/>
</dbReference>
<keyword evidence="3 5" id="KW-0949">S-adenosyl-L-methionine</keyword>
<feature type="active site" description="Nucleophile" evidence="5">
    <location>
        <position position="361"/>
    </location>
</feature>
<comment type="similarity">
    <text evidence="5">Belongs to the class I-like SAM-binding methyltransferase superfamily. RsmB/NOP family.</text>
</comment>
<feature type="compositionally biased region" description="Basic and acidic residues" evidence="6">
    <location>
        <begin position="465"/>
        <end position="487"/>
    </location>
</feature>
<evidence type="ECO:0000256" key="2">
    <source>
        <dbReference type="ARBA" id="ARBA00022679"/>
    </source>
</evidence>
<accession>A0A8K0DLY4</accession>
<feature type="compositionally biased region" description="Basic and acidic residues" evidence="6">
    <location>
        <begin position="716"/>
        <end position="727"/>
    </location>
</feature>
<feature type="compositionally biased region" description="Basic and acidic residues" evidence="6">
    <location>
        <begin position="614"/>
        <end position="630"/>
    </location>
</feature>
<dbReference type="InterPro" id="IPR023267">
    <property type="entry name" value="RCMT"/>
</dbReference>
<dbReference type="InterPro" id="IPR049560">
    <property type="entry name" value="MeTrfase_RsmB-F_NOP2_cat"/>
</dbReference>
<keyword evidence="4 5" id="KW-0694">RNA-binding</keyword>
<dbReference type="PRINTS" id="PR02008">
    <property type="entry name" value="RCMTFAMILY"/>
</dbReference>
<dbReference type="PROSITE" id="PS51686">
    <property type="entry name" value="SAM_MT_RSMB_NOP"/>
    <property type="match status" value="1"/>
</dbReference>
<dbReference type="Pfam" id="PF21148">
    <property type="entry name" value="NSUN5_fdxn-like"/>
    <property type="match status" value="1"/>
</dbReference>
<comment type="caution">
    <text evidence="8">The sequence shown here is derived from an EMBL/GenBank/DDBJ whole genome shotgun (WGS) entry which is preliminary data.</text>
</comment>
<name>A0A8K0DLY4_IGNLU</name>
<evidence type="ECO:0000256" key="6">
    <source>
        <dbReference type="SAM" id="MobiDB-lite"/>
    </source>
</evidence>
<comment type="caution">
    <text evidence="5">Lacks conserved residue(s) required for the propagation of feature annotation.</text>
</comment>
<dbReference type="PANTHER" id="PTHR22807:SF4">
    <property type="entry name" value="28S RRNA (CYTOSINE-C(5))-METHYLTRANSFERASE"/>
    <property type="match status" value="1"/>
</dbReference>
<feature type="compositionally biased region" description="Polar residues" evidence="6">
    <location>
        <begin position="488"/>
        <end position="499"/>
    </location>
</feature>
<dbReference type="GO" id="GO:0005730">
    <property type="term" value="C:nucleolus"/>
    <property type="evidence" value="ECO:0007669"/>
    <property type="project" value="TreeGrafter"/>
</dbReference>
<dbReference type="InterPro" id="IPR001678">
    <property type="entry name" value="MeTrfase_RsmB-F_NOP2_dom"/>
</dbReference>
<dbReference type="InterPro" id="IPR049561">
    <property type="entry name" value="NSUN5_7_fdxn-like"/>
</dbReference>
<feature type="binding site" evidence="5">
    <location>
        <position position="261"/>
    </location>
    <ligand>
        <name>S-adenosyl-L-methionine</name>
        <dbReference type="ChEBI" id="CHEBI:59789"/>
    </ligand>
</feature>
<evidence type="ECO:0000313" key="8">
    <source>
        <dbReference type="EMBL" id="KAF2905767.1"/>
    </source>
</evidence>
<feature type="compositionally biased region" description="Basic and acidic residues" evidence="6">
    <location>
        <begin position="664"/>
        <end position="674"/>
    </location>
</feature>
<reference evidence="8" key="1">
    <citation type="submission" date="2019-08" db="EMBL/GenBank/DDBJ databases">
        <title>The genome of the North American firefly Photinus pyralis.</title>
        <authorList>
            <consortium name="Photinus pyralis genome working group"/>
            <person name="Fallon T.R."/>
            <person name="Sander Lower S.E."/>
            <person name="Weng J.-K."/>
        </authorList>
    </citation>
    <scope>NUCLEOTIDE SEQUENCE</scope>
    <source>
        <strain evidence="8">TRF0915ILg1</strain>
        <tissue evidence="8">Whole body</tissue>
    </source>
</reference>
<evidence type="ECO:0000313" key="9">
    <source>
        <dbReference type="Proteomes" id="UP000801492"/>
    </source>
</evidence>
<protein>
    <recommendedName>
        <fullName evidence="7">SAM-dependent MTase RsmB/NOP-type domain-containing protein</fullName>
    </recommendedName>
</protein>
<dbReference type="OrthoDB" id="435282at2759"/>
<feature type="compositionally biased region" description="Basic residues" evidence="6">
    <location>
        <begin position="728"/>
        <end position="737"/>
    </location>
</feature>
<keyword evidence="1 5" id="KW-0489">Methyltransferase</keyword>
<dbReference type="Gene3D" id="3.30.70.1170">
    <property type="entry name" value="Sun protein, domain 3"/>
    <property type="match status" value="1"/>
</dbReference>
<dbReference type="InterPro" id="IPR048889">
    <property type="entry name" value="NSUN5_RCM1_N"/>
</dbReference>
<dbReference type="Pfam" id="PF01189">
    <property type="entry name" value="Methyltr_RsmB-F"/>
    <property type="match status" value="1"/>
</dbReference>
<organism evidence="8 9">
    <name type="scientific">Ignelater luminosus</name>
    <name type="common">Cucubano</name>
    <name type="synonym">Pyrophorus luminosus</name>
    <dbReference type="NCBI Taxonomy" id="2038154"/>
    <lineage>
        <taxon>Eukaryota</taxon>
        <taxon>Metazoa</taxon>
        <taxon>Ecdysozoa</taxon>
        <taxon>Arthropoda</taxon>
        <taxon>Hexapoda</taxon>
        <taxon>Insecta</taxon>
        <taxon>Pterygota</taxon>
        <taxon>Neoptera</taxon>
        <taxon>Endopterygota</taxon>
        <taxon>Coleoptera</taxon>
        <taxon>Polyphaga</taxon>
        <taxon>Elateriformia</taxon>
        <taxon>Elateroidea</taxon>
        <taxon>Elateridae</taxon>
        <taxon>Agrypninae</taxon>
        <taxon>Pyrophorini</taxon>
        <taxon>Ignelater</taxon>
    </lineage>
</organism>
<dbReference type="Gene3D" id="3.40.50.150">
    <property type="entry name" value="Vaccinia Virus protein VP39"/>
    <property type="match status" value="1"/>
</dbReference>
<feature type="domain" description="SAM-dependent MTase RsmB/NOP-type" evidence="7">
    <location>
        <begin position="124"/>
        <end position="431"/>
    </location>
</feature>
<keyword evidence="2 5" id="KW-0808">Transferase</keyword>
<proteinExistence type="inferred from homology"/>
<dbReference type="Pfam" id="PF21153">
    <property type="entry name" value="NSUN5_N"/>
    <property type="match status" value="1"/>
</dbReference>
<evidence type="ECO:0000259" key="7">
    <source>
        <dbReference type="PROSITE" id="PS51686"/>
    </source>
</evidence>
<dbReference type="GO" id="GO:0070475">
    <property type="term" value="P:rRNA base methylation"/>
    <property type="evidence" value="ECO:0007669"/>
    <property type="project" value="TreeGrafter"/>
</dbReference>
<feature type="region of interest" description="Disordered" evidence="6">
    <location>
        <begin position="439"/>
        <end position="512"/>
    </location>
</feature>
<evidence type="ECO:0000256" key="1">
    <source>
        <dbReference type="ARBA" id="ARBA00022603"/>
    </source>
</evidence>
<evidence type="ECO:0000256" key="4">
    <source>
        <dbReference type="ARBA" id="ARBA00022884"/>
    </source>
</evidence>
<feature type="binding site" evidence="5">
    <location>
        <position position="288"/>
    </location>
    <ligand>
        <name>S-adenosyl-L-methionine</name>
        <dbReference type="ChEBI" id="CHEBI:59789"/>
    </ligand>
</feature>
<evidence type="ECO:0000256" key="3">
    <source>
        <dbReference type="ARBA" id="ARBA00022691"/>
    </source>
</evidence>
<dbReference type="InterPro" id="IPR029063">
    <property type="entry name" value="SAM-dependent_MTases_sf"/>
</dbReference>
<evidence type="ECO:0000256" key="5">
    <source>
        <dbReference type="PROSITE-ProRule" id="PRU01023"/>
    </source>
</evidence>
<keyword evidence="9" id="KW-1185">Reference proteome</keyword>